<evidence type="ECO:0000313" key="1">
    <source>
        <dbReference type="EMBL" id="KAA1113301.1"/>
    </source>
</evidence>
<name>A0A5B0QJ10_PUCGR</name>
<gene>
    <name evidence="1" type="ORF">PGT21_027547</name>
</gene>
<keyword evidence="2" id="KW-1185">Reference proteome</keyword>
<organism evidence="1 2">
    <name type="scientific">Puccinia graminis f. sp. tritici</name>
    <dbReference type="NCBI Taxonomy" id="56615"/>
    <lineage>
        <taxon>Eukaryota</taxon>
        <taxon>Fungi</taxon>
        <taxon>Dikarya</taxon>
        <taxon>Basidiomycota</taxon>
        <taxon>Pucciniomycotina</taxon>
        <taxon>Pucciniomycetes</taxon>
        <taxon>Pucciniales</taxon>
        <taxon>Pucciniaceae</taxon>
        <taxon>Puccinia</taxon>
    </lineage>
</organism>
<comment type="caution">
    <text evidence="1">The sequence shown here is derived from an EMBL/GenBank/DDBJ whole genome shotgun (WGS) entry which is preliminary data.</text>
</comment>
<evidence type="ECO:0000313" key="2">
    <source>
        <dbReference type="Proteomes" id="UP000324748"/>
    </source>
</evidence>
<reference evidence="1 2" key="1">
    <citation type="submission" date="2019-05" db="EMBL/GenBank/DDBJ databases">
        <title>Emergence of the Ug99 lineage of the wheat stem rust pathogen through somatic hybridization.</title>
        <authorList>
            <person name="Li F."/>
            <person name="Upadhyaya N.M."/>
            <person name="Sperschneider J."/>
            <person name="Matny O."/>
            <person name="Nguyen-Phuc H."/>
            <person name="Mago R."/>
            <person name="Raley C."/>
            <person name="Miller M.E."/>
            <person name="Silverstein K.A.T."/>
            <person name="Henningsen E."/>
            <person name="Hirsch C.D."/>
            <person name="Visser B."/>
            <person name="Pretorius Z.A."/>
            <person name="Steffenson B.J."/>
            <person name="Schwessinger B."/>
            <person name="Dodds P.N."/>
            <person name="Figueroa M."/>
        </authorList>
    </citation>
    <scope>NUCLEOTIDE SEQUENCE [LARGE SCALE GENOMIC DNA]</scope>
    <source>
        <strain evidence="1">21-0</strain>
    </source>
</reference>
<proteinExistence type="predicted"/>
<dbReference type="AlphaFoldDB" id="A0A5B0QJ10"/>
<dbReference type="EMBL" id="VSWC01000015">
    <property type="protein sequence ID" value="KAA1113301.1"/>
    <property type="molecule type" value="Genomic_DNA"/>
</dbReference>
<sequence length="90" mass="9838">MPGGCLSGGIGRCLMLSCLVTVRVTATCTGWLMAGLLLADEIQVGRDFKEAVEDGGLKEMVERRSFEGWVSGWLPLPQENRKVLDQRLAD</sequence>
<protein>
    <submittedName>
        <fullName evidence="1">Uncharacterized protein</fullName>
    </submittedName>
</protein>
<dbReference type="Proteomes" id="UP000324748">
    <property type="component" value="Unassembled WGS sequence"/>
</dbReference>
<accession>A0A5B0QJ10</accession>